<dbReference type="PANTHER" id="PTHR33931">
    <property type="entry name" value="HOLIN-LIKE PROTEIN CIDA-RELATED"/>
    <property type="match status" value="1"/>
</dbReference>
<keyword evidence="5 6" id="KW-0472">Membrane</keyword>
<keyword evidence="3 6" id="KW-0812">Transmembrane</keyword>
<evidence type="ECO:0000313" key="8">
    <source>
        <dbReference type="Proteomes" id="UP000315711"/>
    </source>
</evidence>
<keyword evidence="8" id="KW-1185">Reference proteome</keyword>
<evidence type="ECO:0000313" key="7">
    <source>
        <dbReference type="EMBL" id="TWI56912.1"/>
    </source>
</evidence>
<dbReference type="Proteomes" id="UP000315711">
    <property type="component" value="Unassembled WGS sequence"/>
</dbReference>
<feature type="transmembrane region" description="Helical" evidence="6">
    <location>
        <begin position="29"/>
        <end position="50"/>
    </location>
</feature>
<keyword evidence="2" id="KW-1003">Cell membrane</keyword>
<feature type="transmembrane region" description="Helical" evidence="6">
    <location>
        <begin position="89"/>
        <end position="114"/>
    </location>
</feature>
<keyword evidence="4 6" id="KW-1133">Transmembrane helix</keyword>
<dbReference type="InterPro" id="IPR005538">
    <property type="entry name" value="LrgA/CidA"/>
</dbReference>
<evidence type="ECO:0000256" key="5">
    <source>
        <dbReference type="ARBA" id="ARBA00023136"/>
    </source>
</evidence>
<reference evidence="7 8" key="1">
    <citation type="journal article" date="2015" name="Stand. Genomic Sci.">
        <title>Genomic Encyclopedia of Bacterial and Archaeal Type Strains, Phase III: the genomes of soil and plant-associated and newly described type strains.</title>
        <authorList>
            <person name="Whitman W.B."/>
            <person name="Woyke T."/>
            <person name="Klenk H.P."/>
            <person name="Zhou Y."/>
            <person name="Lilburn T.G."/>
            <person name="Beck B.J."/>
            <person name="De Vos P."/>
            <person name="Vandamme P."/>
            <person name="Eisen J.A."/>
            <person name="Garrity G."/>
            <person name="Hugenholtz P."/>
            <person name="Kyrpides N.C."/>
        </authorList>
    </citation>
    <scope>NUCLEOTIDE SEQUENCE [LARGE SCALE GENOMIC DNA]</scope>
    <source>
        <strain evidence="7 8">CGMCC 1.10116</strain>
    </source>
</reference>
<dbReference type="RefSeq" id="WP_144449943.1">
    <property type="nucleotide sequence ID" value="NZ_VLKZ01000004.1"/>
</dbReference>
<dbReference type="Pfam" id="PF03788">
    <property type="entry name" value="LrgA"/>
    <property type="match status" value="1"/>
</dbReference>
<evidence type="ECO:0000256" key="4">
    <source>
        <dbReference type="ARBA" id="ARBA00022989"/>
    </source>
</evidence>
<dbReference type="NCBIfam" id="NF002460">
    <property type="entry name" value="PRK01658.1"/>
    <property type="match status" value="1"/>
</dbReference>
<dbReference type="EMBL" id="VLKZ01000004">
    <property type="protein sequence ID" value="TWI56912.1"/>
    <property type="molecule type" value="Genomic_DNA"/>
</dbReference>
<evidence type="ECO:0000256" key="6">
    <source>
        <dbReference type="SAM" id="Phobius"/>
    </source>
</evidence>
<dbReference type="AlphaFoldDB" id="A0A562QJI4"/>
<proteinExistence type="predicted"/>
<dbReference type="OrthoDB" id="3176438at2"/>
<evidence type="ECO:0000256" key="1">
    <source>
        <dbReference type="ARBA" id="ARBA00004651"/>
    </source>
</evidence>
<feature type="transmembrane region" description="Helical" evidence="6">
    <location>
        <begin position="62"/>
        <end position="83"/>
    </location>
</feature>
<feature type="transmembrane region" description="Helical" evidence="6">
    <location>
        <begin position="5"/>
        <end position="23"/>
    </location>
</feature>
<evidence type="ECO:0000256" key="3">
    <source>
        <dbReference type="ARBA" id="ARBA00022692"/>
    </source>
</evidence>
<organism evidence="7 8">
    <name type="scientific">Halalkalibacter nanhaiisediminis</name>
    <dbReference type="NCBI Taxonomy" id="688079"/>
    <lineage>
        <taxon>Bacteria</taxon>
        <taxon>Bacillati</taxon>
        <taxon>Bacillota</taxon>
        <taxon>Bacilli</taxon>
        <taxon>Bacillales</taxon>
        <taxon>Bacillaceae</taxon>
        <taxon>Halalkalibacter</taxon>
    </lineage>
</organism>
<comment type="subcellular location">
    <subcellularLocation>
        <location evidence="1">Cell membrane</location>
        <topology evidence="1">Multi-pass membrane protein</topology>
    </subcellularLocation>
</comment>
<accession>A0A562QJI4</accession>
<dbReference type="GO" id="GO:0005886">
    <property type="term" value="C:plasma membrane"/>
    <property type="evidence" value="ECO:0007669"/>
    <property type="project" value="UniProtKB-SubCell"/>
</dbReference>
<sequence length="122" mass="13889">MKWIIIIIHILVLSIFYMIGEWIQETFHLFIPGSIIGMLLLFTLLVTKVLPVRFIEQGTHLILQHMPILFLPVTVGTIQFLDLFAGKGILLIVIALMSTIMVFLTSGWMAQILANRKEGEKL</sequence>
<protein>
    <submittedName>
        <fullName evidence="7">Holin-like protein</fullName>
    </submittedName>
</protein>
<comment type="caution">
    <text evidence="7">The sequence shown here is derived from an EMBL/GenBank/DDBJ whole genome shotgun (WGS) entry which is preliminary data.</text>
</comment>
<evidence type="ECO:0000256" key="2">
    <source>
        <dbReference type="ARBA" id="ARBA00022475"/>
    </source>
</evidence>
<gene>
    <name evidence="7" type="ORF">IQ10_01604</name>
</gene>
<dbReference type="PANTHER" id="PTHR33931:SF2">
    <property type="entry name" value="HOLIN-LIKE PROTEIN CIDA"/>
    <property type="match status" value="1"/>
</dbReference>
<name>A0A562QJI4_9BACI</name>